<feature type="transmembrane region" description="Helical" evidence="2">
    <location>
        <begin position="349"/>
        <end position="369"/>
    </location>
</feature>
<keyword evidence="2" id="KW-0812">Transmembrane</keyword>
<dbReference type="EMBL" id="LSRX01000104">
    <property type="protein sequence ID" value="OLQ09066.1"/>
    <property type="molecule type" value="Genomic_DNA"/>
</dbReference>
<evidence type="ECO:0000256" key="2">
    <source>
        <dbReference type="SAM" id="Phobius"/>
    </source>
</evidence>
<gene>
    <name evidence="3" type="ORF">AK812_SmicGene7384</name>
</gene>
<feature type="compositionally biased region" description="Low complexity" evidence="1">
    <location>
        <begin position="1"/>
        <end position="10"/>
    </location>
</feature>
<reference evidence="3 4" key="1">
    <citation type="submission" date="2016-02" db="EMBL/GenBank/DDBJ databases">
        <title>Genome analysis of coral dinoflagellate symbionts highlights evolutionary adaptations to a symbiotic lifestyle.</title>
        <authorList>
            <person name="Aranda M."/>
            <person name="Li Y."/>
            <person name="Liew Y.J."/>
            <person name="Baumgarten S."/>
            <person name="Simakov O."/>
            <person name="Wilson M."/>
            <person name="Piel J."/>
            <person name="Ashoor H."/>
            <person name="Bougouffa S."/>
            <person name="Bajic V.B."/>
            <person name="Ryu T."/>
            <person name="Ravasi T."/>
            <person name="Bayer T."/>
            <person name="Micklem G."/>
            <person name="Kim H."/>
            <person name="Bhak J."/>
            <person name="Lajeunesse T.C."/>
            <person name="Voolstra C.R."/>
        </authorList>
    </citation>
    <scope>NUCLEOTIDE SEQUENCE [LARGE SCALE GENOMIC DNA]</scope>
    <source>
        <strain evidence="3 4">CCMP2467</strain>
    </source>
</reference>
<dbReference type="AlphaFoldDB" id="A0A1Q9ENP2"/>
<evidence type="ECO:0000256" key="1">
    <source>
        <dbReference type="SAM" id="MobiDB-lite"/>
    </source>
</evidence>
<dbReference type="Proteomes" id="UP000186817">
    <property type="component" value="Unassembled WGS sequence"/>
</dbReference>
<organism evidence="3 4">
    <name type="scientific">Symbiodinium microadriaticum</name>
    <name type="common">Dinoflagellate</name>
    <name type="synonym">Zooxanthella microadriatica</name>
    <dbReference type="NCBI Taxonomy" id="2951"/>
    <lineage>
        <taxon>Eukaryota</taxon>
        <taxon>Sar</taxon>
        <taxon>Alveolata</taxon>
        <taxon>Dinophyceae</taxon>
        <taxon>Suessiales</taxon>
        <taxon>Symbiodiniaceae</taxon>
        <taxon>Symbiodinium</taxon>
    </lineage>
</organism>
<evidence type="ECO:0000313" key="4">
    <source>
        <dbReference type="Proteomes" id="UP000186817"/>
    </source>
</evidence>
<feature type="compositionally biased region" description="Basic residues" evidence="1">
    <location>
        <begin position="11"/>
        <end position="23"/>
    </location>
</feature>
<name>A0A1Q9ENP2_SYMMI</name>
<protein>
    <submittedName>
        <fullName evidence="3">Uncharacterized protein</fullName>
    </submittedName>
</protein>
<sequence length="383" mass="44158">MGKSVSVVVPKKGKKRMVQKRPAARKTKLWKQIPYVRDKLALPSRGQRKDQIKWKRTLPELLKATGTDIIRILRADKLLIKWEGKRCPFCCKGFLSKLQPYYDGSLKHRCSYRNCHKRMNPHHLHPLFTEGTGSSQKSLQEQAAMLLLKLHNVKQSSIHMLLGVNHKAVEDVERKLCRLRKEYVEAKEKEIVFGDGKGWQDVEADEATFDKRDISRSINFKHLLKDKNCPVLWEQWAGIIQRGRPHTLVLRKLTPKLTVKRAPGPGAVRRIEWKGIAEQLLANRKVVLHTDSAKSYRLKLPGVLHDRVIHCKKRVKVKGKMQWQLPKYVQIVSHKERVQVNQHTKVATFGWSVGIFAPIICTSFAIFVGGHPQGTKKGLPYWE</sequence>
<keyword evidence="4" id="KW-1185">Reference proteome</keyword>
<keyword evidence="2" id="KW-0472">Membrane</keyword>
<proteinExistence type="predicted"/>
<dbReference type="OrthoDB" id="409788at2759"/>
<feature type="region of interest" description="Disordered" evidence="1">
    <location>
        <begin position="1"/>
        <end position="23"/>
    </location>
</feature>
<comment type="caution">
    <text evidence="3">The sequence shown here is derived from an EMBL/GenBank/DDBJ whole genome shotgun (WGS) entry which is preliminary data.</text>
</comment>
<accession>A0A1Q9ENP2</accession>
<keyword evidence="2" id="KW-1133">Transmembrane helix</keyword>
<evidence type="ECO:0000313" key="3">
    <source>
        <dbReference type="EMBL" id="OLQ09066.1"/>
    </source>
</evidence>